<keyword evidence="4" id="KW-1185">Reference proteome</keyword>
<dbReference type="Pfam" id="PF04185">
    <property type="entry name" value="Phosphoesterase"/>
    <property type="match status" value="1"/>
</dbReference>
<reference evidence="3 4" key="1">
    <citation type="journal article" date="2013" name="PLoS ONE">
        <title>Cultivation and Complete Genome Sequencing of Gloeobacter kilaueensis sp. nov., from a Lava Cave in Kilauea Caldera, Hawai'i.</title>
        <authorList>
            <person name="Saw J.H."/>
            <person name="Schatz M."/>
            <person name="Brown M.V."/>
            <person name="Kunkel D.D."/>
            <person name="Foster J.S."/>
            <person name="Shick H."/>
            <person name="Christensen S."/>
            <person name="Hou S."/>
            <person name="Wan X."/>
            <person name="Donachie S.P."/>
        </authorList>
    </citation>
    <scope>NUCLEOTIDE SEQUENCE [LARGE SCALE GENOMIC DNA]</scope>
    <source>
        <strain evidence="4">JS</strain>
    </source>
</reference>
<sequence length="1070" mass="113020">MQRKDFAFTLAVFAALALGSQPSVQAKPTPALTAVTSSNWAQVTSPVFGTSETGTYAGAELFAGPNKFNDGNYFHGVIPNGRIVKPAGTSLQVGMNPLGAVLTPDGRYLITTNNDERDVGLASLQSPSNKGGYSLSVIDTATLQVISSIFENASTSTPKGFIGLQITGSGPYTVWASGGGDNKIYLYSISTDGQIAAATPASVAIAPTLPSTAGYVSNYVPNPVLNTKDANGNLPPAPSGFSRTTGAQTTFPAGSALSPDGRYLYVACNGDNSLAVIDTTSFAVVKQIAVGYFPYGVSVSKDGSKILVSNWGVTEYKFASPAYDGNGQLTSIGATAQNQPAGYFVPLTDTSGSNPKTSSLSFVSAPGGDGANASLAQSFYLGKPLDDLYQVGDTHPSATAIVRKGKIEVLYVAKANSDSLARILLNTNKVLPDFDLSPIRVKTSDGHKVTGSYPNALVASSDGTRLYVAEAGLNSVAVLDTTRPARPKLLGRIATGWYPTALALSPDDQTLYIVNAKGIGEDINPLTDFTTNPTATGVQSFSDSNFIFGTIQKVSLSGLTLDNTAVLGYNYGIHAPADTSIVPAGGKPSAKITHVIRILQENKTFDSMLGNLSVHFGPYSSLTYNNADGSTFTNGQYTGVSLNTQALAQTFAAAVNYYSDSEESDAGHQFAASGTSTDYTQKTLLVKTGRGLLVNKNFEPEDYPASGYIFNNAARNGVSFKDYGAMIRIEGTDTGTSTPTTLNDPPSGQVGYPQLQADNFTITQPVVNLGDVTSTTSGLGQSYFLNLPILAVLGEKNTSGEAHLDANYPGYNFNISDQRRAKEFIADFDRMVSAGTLPQYLYIYLPNDHTGSVQAPNATAVGSSGLQQIGDGDVALGQVVQHIMNSPVYYNAATGTGSAIFMTFDDAQSSLDHIHQHRTPLLVVSPYARPGYLGKQHYVTASIVKTEELLLGLPPNNLGDLFATDLRDLFQSTYNGITASQIAFNDSVKYQPTAEGERIWKLVDKLDTSAPDRDSRRLGRLTRLSMAADDLHARAAKENRLSEAAYLAAQARLYAQAEAVVAAPKVDDDD</sequence>
<dbReference type="GO" id="GO:0016788">
    <property type="term" value="F:hydrolase activity, acting on ester bonds"/>
    <property type="evidence" value="ECO:0007669"/>
    <property type="project" value="InterPro"/>
</dbReference>
<dbReference type="Proteomes" id="UP000017396">
    <property type="component" value="Chromosome"/>
</dbReference>
<dbReference type="NCBIfam" id="TIGR02276">
    <property type="entry name" value="beta_rpt_yvtn"/>
    <property type="match status" value="1"/>
</dbReference>
<keyword evidence="2" id="KW-0732">Signal</keyword>
<dbReference type="HOGENOM" id="CLU_012789_0_0_3"/>
<evidence type="ECO:0000313" key="3">
    <source>
        <dbReference type="EMBL" id="AGY56355.1"/>
    </source>
</evidence>
<feature type="chain" id="PRO_5004663915" evidence="2">
    <location>
        <begin position="27"/>
        <end position="1070"/>
    </location>
</feature>
<dbReference type="OrthoDB" id="6197780at2"/>
<dbReference type="RefSeq" id="WP_023171348.1">
    <property type="nucleotide sequence ID" value="NC_022600.1"/>
</dbReference>
<proteinExistence type="predicted"/>
<name>U5QFB9_GLOK1</name>
<dbReference type="STRING" id="1183438.GKIL_0108"/>
<evidence type="ECO:0000313" key="4">
    <source>
        <dbReference type="Proteomes" id="UP000017396"/>
    </source>
</evidence>
<dbReference type="InterPro" id="IPR051200">
    <property type="entry name" value="Host-pathogen_enzymatic-act"/>
</dbReference>
<gene>
    <name evidence="3" type="ORF">GKIL_0108</name>
</gene>
<dbReference type="InterPro" id="IPR017850">
    <property type="entry name" value="Alkaline_phosphatase_core_sf"/>
</dbReference>
<organism evidence="3 4">
    <name type="scientific">Gloeobacter kilaueensis (strain ATCC BAA-2537 / CCAP 1431/1 / ULC 316 / JS1)</name>
    <dbReference type="NCBI Taxonomy" id="1183438"/>
    <lineage>
        <taxon>Bacteria</taxon>
        <taxon>Bacillati</taxon>
        <taxon>Cyanobacteriota</taxon>
        <taxon>Cyanophyceae</taxon>
        <taxon>Gloeobacterales</taxon>
        <taxon>Gloeobacteraceae</taxon>
        <taxon>Gloeobacter</taxon>
    </lineage>
</organism>
<dbReference type="InterPro" id="IPR011964">
    <property type="entry name" value="YVTN_b-propeller_repeat"/>
</dbReference>
<dbReference type="KEGG" id="glj:GKIL_0108"/>
<dbReference type="PANTHER" id="PTHR47197">
    <property type="entry name" value="PROTEIN NIRF"/>
    <property type="match status" value="1"/>
</dbReference>
<accession>U5QFB9</accession>
<dbReference type="Gene3D" id="2.130.10.10">
    <property type="entry name" value="YVTN repeat-like/Quinoprotein amine dehydrogenase"/>
    <property type="match status" value="3"/>
</dbReference>
<evidence type="ECO:0000256" key="1">
    <source>
        <dbReference type="ARBA" id="ARBA00022801"/>
    </source>
</evidence>
<feature type="signal peptide" evidence="2">
    <location>
        <begin position="1"/>
        <end position="26"/>
    </location>
</feature>
<dbReference type="EMBL" id="CP003587">
    <property type="protein sequence ID" value="AGY56355.1"/>
    <property type="molecule type" value="Genomic_DNA"/>
</dbReference>
<keyword evidence="1" id="KW-0378">Hydrolase</keyword>
<evidence type="ECO:0000256" key="2">
    <source>
        <dbReference type="SAM" id="SignalP"/>
    </source>
</evidence>
<dbReference type="PANTHER" id="PTHR47197:SF3">
    <property type="entry name" value="DIHYDRO-HEME D1 DEHYDROGENASE"/>
    <property type="match status" value="1"/>
</dbReference>
<dbReference type="InterPro" id="IPR015943">
    <property type="entry name" value="WD40/YVTN_repeat-like_dom_sf"/>
</dbReference>
<dbReference type="SUPFAM" id="SSF75011">
    <property type="entry name" value="3-carboxy-cis,cis-mucoante lactonizing enzyme"/>
    <property type="match status" value="1"/>
</dbReference>
<protein>
    <submittedName>
        <fullName evidence="3">Uncharacterized protein</fullName>
    </submittedName>
</protein>
<dbReference type="Gene3D" id="3.40.720.10">
    <property type="entry name" value="Alkaline Phosphatase, subunit A"/>
    <property type="match status" value="1"/>
</dbReference>
<dbReference type="eggNOG" id="COG3391">
    <property type="taxonomic scope" value="Bacteria"/>
</dbReference>
<dbReference type="InterPro" id="IPR007312">
    <property type="entry name" value="Phosphoesterase"/>
</dbReference>
<dbReference type="AlphaFoldDB" id="U5QFB9"/>